<gene>
    <name evidence="1" type="ORF">QPK29_021250</name>
</gene>
<evidence type="ECO:0000313" key="2">
    <source>
        <dbReference type="Proteomes" id="UP001168096"/>
    </source>
</evidence>
<dbReference type="EMBL" id="JASNRB020000013">
    <property type="protein sequence ID" value="MFJ1470248.1"/>
    <property type="molecule type" value="Genomic_DNA"/>
</dbReference>
<comment type="caution">
    <text evidence="1">The sequence shown here is derived from an EMBL/GenBank/DDBJ whole genome shotgun (WGS) entry which is preliminary data.</text>
</comment>
<keyword evidence="2" id="KW-1185">Reference proteome</keyword>
<reference evidence="1" key="1">
    <citation type="submission" date="2024-11" db="EMBL/GenBank/DDBJ databases">
        <title>Description of Massilia orientalis sp. nov., isolated from rhizosphere soil of Ageratina adenophora.</title>
        <authorList>
            <person name="Wang Y."/>
        </authorList>
    </citation>
    <scope>NUCLEOTIDE SEQUENCE</scope>
    <source>
        <strain evidence="1">YIM B02787</strain>
    </source>
</reference>
<dbReference type="Proteomes" id="UP001168096">
    <property type="component" value="Unassembled WGS sequence"/>
</dbReference>
<proteinExistence type="predicted"/>
<evidence type="ECO:0000313" key="1">
    <source>
        <dbReference type="EMBL" id="MFJ1470248.1"/>
    </source>
</evidence>
<name>A0ACC7MFI0_9BURK</name>
<accession>A0ACC7MFI0</accession>
<protein>
    <submittedName>
        <fullName evidence="1">Uncharacterized protein</fullName>
    </submittedName>
</protein>
<sequence>MRLTEVTVCEIILPKDNKMSIFCGVSVSDVHQNSVDSIVENDYEDYLRQRSLNAVLTTSAVISSIWFAVGIVFLAVGVWVWPAANAVGMDPAGREHPLTVIKVPAQASGAKQ</sequence>
<organism evidence="1 2">
    <name type="scientific">Massilia orientalis</name>
    <dbReference type="NCBI Taxonomy" id="3050128"/>
    <lineage>
        <taxon>Bacteria</taxon>
        <taxon>Pseudomonadati</taxon>
        <taxon>Pseudomonadota</taxon>
        <taxon>Betaproteobacteria</taxon>
        <taxon>Burkholderiales</taxon>
        <taxon>Oxalobacteraceae</taxon>
        <taxon>Telluria group</taxon>
        <taxon>Massilia</taxon>
    </lineage>
</organism>